<evidence type="ECO:0000313" key="2">
    <source>
        <dbReference type="Proteomes" id="UP000216998"/>
    </source>
</evidence>
<dbReference type="NCBIfam" id="TIGR03831">
    <property type="entry name" value="YgiT_finger"/>
    <property type="match status" value="1"/>
</dbReference>
<name>A0A255Z8T0_9PROT</name>
<dbReference type="Gene3D" id="3.10.20.860">
    <property type="match status" value="1"/>
</dbReference>
<protein>
    <recommendedName>
        <fullName evidence="3">YgiT-type zinc finger domain-containing protein</fullName>
    </recommendedName>
</protein>
<dbReference type="OrthoDB" id="7349669at2"/>
<proteinExistence type="predicted"/>
<evidence type="ECO:0000313" key="1">
    <source>
        <dbReference type="EMBL" id="OYQ37963.1"/>
    </source>
</evidence>
<keyword evidence="2" id="KW-1185">Reference proteome</keyword>
<accession>A0A255Z8T0</accession>
<evidence type="ECO:0008006" key="3">
    <source>
        <dbReference type="Google" id="ProtNLM"/>
    </source>
</evidence>
<reference evidence="1 2" key="1">
    <citation type="submission" date="2017-07" db="EMBL/GenBank/DDBJ databases">
        <title>Niveispirillum cyanobacteriorum sp. nov., isolated from cyanobacterial aggregates in a eutrophic lake.</title>
        <authorList>
            <person name="Cai H."/>
        </authorList>
    </citation>
    <scope>NUCLEOTIDE SEQUENCE [LARGE SCALE GENOMIC DNA]</scope>
    <source>
        <strain evidence="2">TH1-14</strain>
    </source>
</reference>
<sequence>MTMNPTRPCPSCGGRMSRGTEAETLRLAGHSLTYQQPGWHCADCEDGILEGADNEAADIALRELKTMATGASPPYRCSIRKAALEDVQ</sequence>
<gene>
    <name evidence="1" type="ORF">CHU95_00110</name>
</gene>
<dbReference type="Proteomes" id="UP000216998">
    <property type="component" value="Unassembled WGS sequence"/>
</dbReference>
<dbReference type="InterPro" id="IPR022453">
    <property type="entry name" value="Znf_MqsA-type"/>
</dbReference>
<dbReference type="EMBL" id="NOXU01000005">
    <property type="protein sequence ID" value="OYQ37963.1"/>
    <property type="molecule type" value="Genomic_DNA"/>
</dbReference>
<comment type="caution">
    <text evidence="1">The sequence shown here is derived from an EMBL/GenBank/DDBJ whole genome shotgun (WGS) entry which is preliminary data.</text>
</comment>
<organism evidence="1 2">
    <name type="scientific">Niveispirillum lacus</name>
    <dbReference type="NCBI Taxonomy" id="1981099"/>
    <lineage>
        <taxon>Bacteria</taxon>
        <taxon>Pseudomonadati</taxon>
        <taxon>Pseudomonadota</taxon>
        <taxon>Alphaproteobacteria</taxon>
        <taxon>Rhodospirillales</taxon>
        <taxon>Azospirillaceae</taxon>
        <taxon>Niveispirillum</taxon>
    </lineage>
</organism>
<dbReference type="AlphaFoldDB" id="A0A255Z8T0"/>
<dbReference type="RefSeq" id="WP_094452502.1">
    <property type="nucleotide sequence ID" value="NZ_NOXU01000005.1"/>
</dbReference>